<dbReference type="InterPro" id="IPR016040">
    <property type="entry name" value="NAD(P)-bd_dom"/>
</dbReference>
<protein>
    <submittedName>
        <fullName evidence="2">NAD-dependent epimerase/dehydratase family protein</fullName>
    </submittedName>
</protein>
<proteinExistence type="predicted"/>
<dbReference type="InterPro" id="IPR036291">
    <property type="entry name" value="NAD(P)-bd_dom_sf"/>
</dbReference>
<organism evidence="2 3">
    <name type="scientific">Mycolicibacterium hodleri</name>
    <dbReference type="NCBI Taxonomy" id="49897"/>
    <lineage>
        <taxon>Bacteria</taxon>
        <taxon>Bacillati</taxon>
        <taxon>Actinomycetota</taxon>
        <taxon>Actinomycetes</taxon>
        <taxon>Mycobacteriales</taxon>
        <taxon>Mycobacteriaceae</taxon>
        <taxon>Mycolicibacterium</taxon>
    </lineage>
</organism>
<dbReference type="EMBL" id="VIFX01000003">
    <property type="protein sequence ID" value="TQR88057.1"/>
    <property type="molecule type" value="Genomic_DNA"/>
</dbReference>
<reference evidence="2 3" key="1">
    <citation type="submission" date="2018-10" db="EMBL/GenBank/DDBJ databases">
        <title>Draft genome of Mycobacterium hodleri strain B.</title>
        <authorList>
            <person name="Amande T.J."/>
            <person name="Mcgenity T.J."/>
        </authorList>
    </citation>
    <scope>NUCLEOTIDE SEQUENCE [LARGE SCALE GENOMIC DNA]</scope>
    <source>
        <strain evidence="2 3">B</strain>
    </source>
</reference>
<feature type="domain" description="NAD(P)-binding" evidence="1">
    <location>
        <begin position="7"/>
        <end position="191"/>
    </location>
</feature>
<accession>A0A544W737</accession>
<dbReference type="RefSeq" id="WP_142550666.1">
    <property type="nucleotide sequence ID" value="NZ_VIFX01000003.1"/>
</dbReference>
<dbReference type="SUPFAM" id="SSF51735">
    <property type="entry name" value="NAD(P)-binding Rossmann-fold domains"/>
    <property type="match status" value="1"/>
</dbReference>
<dbReference type="PANTHER" id="PTHR15020">
    <property type="entry name" value="FLAVIN REDUCTASE-RELATED"/>
    <property type="match status" value="1"/>
</dbReference>
<dbReference type="PANTHER" id="PTHR15020:SF50">
    <property type="entry name" value="UPF0659 PROTEIN YMR090W"/>
    <property type="match status" value="1"/>
</dbReference>
<dbReference type="Gene3D" id="3.40.50.720">
    <property type="entry name" value="NAD(P)-binding Rossmann-like Domain"/>
    <property type="match status" value="1"/>
</dbReference>
<evidence type="ECO:0000259" key="1">
    <source>
        <dbReference type="Pfam" id="PF13460"/>
    </source>
</evidence>
<name>A0A544W737_9MYCO</name>
<gene>
    <name evidence="2" type="ORF">D8S82_03060</name>
</gene>
<dbReference type="AlphaFoldDB" id="A0A544W737"/>
<keyword evidence="3" id="KW-1185">Reference proteome</keyword>
<dbReference type="Proteomes" id="UP000315759">
    <property type="component" value="Unassembled WGS sequence"/>
</dbReference>
<evidence type="ECO:0000313" key="3">
    <source>
        <dbReference type="Proteomes" id="UP000315759"/>
    </source>
</evidence>
<dbReference type="Pfam" id="PF13460">
    <property type="entry name" value="NAD_binding_10"/>
    <property type="match status" value="1"/>
</dbReference>
<sequence>MKTFIIGITGGVGGQAARKLRARGDDVSGLIRRPEQQAELAKFGAEGRRGDLTELTPEALAELMGPVDVVLFSAGSGGGDMQATTAIDGDGVVKAIEAAAIAGVARFVLVSVFPEAWRDRDEGEGFEHYIRVKKGADVALTRSDLDWVILRPAALLDHPGRGSIILGPAEIHDEVSRADVAATLAEIIHQPGISRQILELSTGDVPIPDAVAANVHRETP</sequence>
<evidence type="ECO:0000313" key="2">
    <source>
        <dbReference type="EMBL" id="TQR88057.1"/>
    </source>
</evidence>
<comment type="caution">
    <text evidence="2">The sequence shown here is derived from an EMBL/GenBank/DDBJ whole genome shotgun (WGS) entry which is preliminary data.</text>
</comment>